<keyword evidence="1" id="KW-0106">Calcium</keyword>
<dbReference type="EMBL" id="KL363202">
    <property type="protein sequence ID" value="KFD55089.1"/>
    <property type="molecule type" value="Genomic_DNA"/>
</dbReference>
<dbReference type="SUPFAM" id="SSF47473">
    <property type="entry name" value="EF-hand"/>
    <property type="match status" value="1"/>
</dbReference>
<dbReference type="Pfam" id="PF18150">
    <property type="entry name" value="DUF5600"/>
    <property type="match status" value="1"/>
</dbReference>
<proteinExistence type="predicted"/>
<keyword evidence="6" id="KW-1185">Reference proteome</keyword>
<dbReference type="PANTHER" id="PTHR43681:SF1">
    <property type="entry name" value="SARCALUMENIN"/>
    <property type="match status" value="1"/>
</dbReference>
<feature type="non-terminal residue" evidence="4">
    <location>
        <position position="1"/>
    </location>
</feature>
<feature type="domain" description="EH" evidence="3">
    <location>
        <begin position="456"/>
        <end position="544"/>
    </location>
</feature>
<gene>
    <name evidence="4" type="ORF">M513_04007</name>
    <name evidence="5" type="ORF">M514_04007</name>
</gene>
<sequence length="583" mass="66867">PFLNVEVVNAGDHGAVWLNTELSVVSLPEFQNGATHGLLMNKLKGNSTDRIVEIKPAEEQLSPGVYARAPLTDDQITSMPSVMFIGEYSTGKTTLINHMLQAAYMGSQVAIGPTTDNFFILTYGTMDDIIPANRLVQQKMLPHAGNGNIRTSSLAELKADALERCFVVRCRSELLRHLIIIDTPGIVSSLSDKANRKDFDYIDTIAQFARSSDAIVFVFDANKLNIGNSEVVRTLRLLYPVENRLVFVINKADDLPISQLSDIRGNLAWSLSRLLKRETAPSIFVGSFWDKPLRRPDSCRFFQQYLRAFYDHLRHVAENVHSLRLEEIVVRAREVRGLALAFNRIAKVATTLTPKNRKKLRHKLHTIYPRLIKHKKIRIEDLPPIEKLNDLLLEPSLLTIPRVSNDALTKVEEFINTDLFKFKAVLPWRLRLRASLDSKGKDETDFDWAAVVSEAERNDWKNEFTYLYPSYNHLDACQLRHIMIKSGISSNMQNKIWNLVDEDKDKLINENEFYLLRYLLGLASRGKRIPDSLPKNCRPPAMEFKKVRKSDEKSESDEKKKTKRKRSKKKKKSRKKKSSRRRK</sequence>
<dbReference type="Proteomes" id="UP000030764">
    <property type="component" value="Unassembled WGS sequence"/>
</dbReference>
<protein>
    <recommendedName>
        <fullName evidence="3">EH domain-containing protein</fullName>
    </recommendedName>
</protein>
<dbReference type="InterPro" id="IPR011992">
    <property type="entry name" value="EF-hand-dom_pair"/>
</dbReference>
<evidence type="ECO:0000256" key="1">
    <source>
        <dbReference type="ARBA" id="ARBA00022837"/>
    </source>
</evidence>
<dbReference type="InterPro" id="IPR051943">
    <property type="entry name" value="TRAFAC_Dynamin-like_GTPase"/>
</dbReference>
<dbReference type="Gene3D" id="1.10.268.20">
    <property type="match status" value="1"/>
</dbReference>
<evidence type="ECO:0000313" key="4">
    <source>
        <dbReference type="EMBL" id="KFD55089.1"/>
    </source>
</evidence>
<feature type="compositionally biased region" description="Basic and acidic residues" evidence="2">
    <location>
        <begin position="543"/>
        <end position="560"/>
    </location>
</feature>
<dbReference type="PROSITE" id="PS00018">
    <property type="entry name" value="EF_HAND_1"/>
    <property type="match status" value="1"/>
</dbReference>
<dbReference type="Pfam" id="PF12763">
    <property type="entry name" value="EH"/>
    <property type="match status" value="1"/>
</dbReference>
<accession>A0A085MCZ3</accession>
<dbReference type="Gene3D" id="3.40.50.300">
    <property type="entry name" value="P-loop containing nucleotide triphosphate hydrolases"/>
    <property type="match status" value="1"/>
</dbReference>
<dbReference type="InterPro" id="IPR022812">
    <property type="entry name" value="Dynamin"/>
</dbReference>
<feature type="compositionally biased region" description="Basic residues" evidence="2">
    <location>
        <begin position="561"/>
        <end position="583"/>
    </location>
</feature>
<dbReference type="Pfam" id="PF00350">
    <property type="entry name" value="Dynamin_N"/>
    <property type="match status" value="1"/>
</dbReference>
<reference evidence="4 6" key="1">
    <citation type="journal article" date="2014" name="Nat. Genet.">
        <title>Genome and transcriptome of the porcine whipworm Trichuris suis.</title>
        <authorList>
            <person name="Jex A.R."/>
            <person name="Nejsum P."/>
            <person name="Schwarz E.M."/>
            <person name="Hu L."/>
            <person name="Young N.D."/>
            <person name="Hall R.S."/>
            <person name="Korhonen P.K."/>
            <person name="Liao S."/>
            <person name="Thamsborg S."/>
            <person name="Xia J."/>
            <person name="Xu P."/>
            <person name="Wang S."/>
            <person name="Scheerlinck J.P."/>
            <person name="Hofmann A."/>
            <person name="Sternberg P.W."/>
            <person name="Wang J."/>
            <person name="Gasser R.B."/>
        </authorList>
    </citation>
    <scope>NUCLEOTIDE SEQUENCE [LARGE SCALE GENOMIC DNA]</scope>
    <source>
        <strain evidence="5">DCEP-RM93F</strain>
        <strain evidence="4">DCEP-RM93M</strain>
    </source>
</reference>
<evidence type="ECO:0000256" key="2">
    <source>
        <dbReference type="SAM" id="MobiDB-lite"/>
    </source>
</evidence>
<dbReference type="PANTHER" id="PTHR43681">
    <property type="entry name" value="TRANSMEMBRANE GTPASE FZO"/>
    <property type="match status" value="1"/>
</dbReference>
<feature type="non-terminal residue" evidence="4">
    <location>
        <position position="583"/>
    </location>
</feature>
<evidence type="ECO:0000313" key="5">
    <source>
        <dbReference type="EMBL" id="KFD72553.1"/>
    </source>
</evidence>
<dbReference type="EMBL" id="KL367477">
    <property type="protein sequence ID" value="KFD72553.1"/>
    <property type="molecule type" value="Genomic_DNA"/>
</dbReference>
<dbReference type="PROSITE" id="PS50031">
    <property type="entry name" value="EH"/>
    <property type="match status" value="1"/>
</dbReference>
<organism evidence="4 6">
    <name type="scientific">Trichuris suis</name>
    <name type="common">pig whipworm</name>
    <dbReference type="NCBI Taxonomy" id="68888"/>
    <lineage>
        <taxon>Eukaryota</taxon>
        <taxon>Metazoa</taxon>
        <taxon>Ecdysozoa</taxon>
        <taxon>Nematoda</taxon>
        <taxon>Enoplea</taxon>
        <taxon>Dorylaimia</taxon>
        <taxon>Trichinellida</taxon>
        <taxon>Trichuridae</taxon>
        <taxon>Trichuris</taxon>
    </lineage>
</organism>
<evidence type="ECO:0000313" key="6">
    <source>
        <dbReference type="Proteomes" id="UP000030764"/>
    </source>
</evidence>
<dbReference type="SUPFAM" id="SSF52540">
    <property type="entry name" value="P-loop containing nucleoside triphosphate hydrolases"/>
    <property type="match status" value="1"/>
</dbReference>
<dbReference type="InterPro" id="IPR027417">
    <property type="entry name" value="P-loop_NTPase"/>
</dbReference>
<dbReference type="InterPro" id="IPR018247">
    <property type="entry name" value="EF_Hand_1_Ca_BS"/>
</dbReference>
<dbReference type="PRINTS" id="PR00195">
    <property type="entry name" value="DYNAMIN"/>
</dbReference>
<dbReference type="AlphaFoldDB" id="A0A085MCZ3"/>
<name>A0A085MCZ3_9BILA</name>
<dbReference type="Gene3D" id="1.10.238.10">
    <property type="entry name" value="EF-hand"/>
    <property type="match status" value="1"/>
</dbReference>
<feature type="region of interest" description="Disordered" evidence="2">
    <location>
        <begin position="529"/>
        <end position="583"/>
    </location>
</feature>
<dbReference type="InterPro" id="IPR045063">
    <property type="entry name" value="Dynamin_N"/>
</dbReference>
<dbReference type="SMART" id="SM00027">
    <property type="entry name" value="EH"/>
    <property type="match status" value="1"/>
</dbReference>
<dbReference type="InterPro" id="IPR040990">
    <property type="entry name" value="DUF5600"/>
</dbReference>
<dbReference type="Proteomes" id="UP000030758">
    <property type="component" value="Unassembled WGS sequence"/>
</dbReference>
<dbReference type="InterPro" id="IPR000261">
    <property type="entry name" value="EH_dom"/>
</dbReference>
<evidence type="ECO:0000259" key="3">
    <source>
        <dbReference type="PROSITE" id="PS50031"/>
    </source>
</evidence>